<comment type="similarity">
    <text evidence="12">Belongs to the dus family.</text>
</comment>
<evidence type="ECO:0000313" key="16">
    <source>
        <dbReference type="EMBL" id="MDK6695101.1"/>
    </source>
</evidence>
<feature type="binding site" evidence="14">
    <location>
        <position position="151"/>
    </location>
    <ligand>
        <name>FMN</name>
        <dbReference type="ChEBI" id="CHEBI:58210"/>
    </ligand>
</feature>
<dbReference type="Gene3D" id="1.10.1200.80">
    <property type="entry name" value="Putative flavin oxidoreducatase, domain 2"/>
    <property type="match status" value="1"/>
</dbReference>
<keyword evidence="5 12" id="KW-0288">FMN</keyword>
<evidence type="ECO:0000313" key="18">
    <source>
        <dbReference type="Proteomes" id="UP001238969"/>
    </source>
</evidence>
<keyword evidence="9 12" id="KW-0560">Oxidoreductase</keyword>
<dbReference type="Gene3D" id="3.20.20.70">
    <property type="entry name" value="Aldolase class I"/>
    <property type="match status" value="1"/>
</dbReference>
<evidence type="ECO:0000256" key="14">
    <source>
        <dbReference type="PIRSR" id="PIRSR006621-2"/>
    </source>
</evidence>
<comment type="function">
    <text evidence="2 12">Catalyzes the synthesis of 5,6-dihydrouridine (D), a modified base found in the D-loop of most tRNAs, via the reduction of the C5-C6 double bond in target uridines.</text>
</comment>
<comment type="cofactor">
    <cofactor evidence="1 12 14">
        <name>FMN</name>
        <dbReference type="ChEBI" id="CHEBI:58210"/>
    </cofactor>
</comment>
<evidence type="ECO:0000256" key="2">
    <source>
        <dbReference type="ARBA" id="ARBA00002790"/>
    </source>
</evidence>
<dbReference type="GO" id="GO:0008033">
    <property type="term" value="P:tRNA processing"/>
    <property type="evidence" value="ECO:0007669"/>
    <property type="project" value="UniProtKB-KW"/>
</dbReference>
<feature type="binding site" evidence="14">
    <location>
        <begin position="23"/>
        <end position="25"/>
    </location>
    <ligand>
        <name>FMN</name>
        <dbReference type="ChEBI" id="CHEBI:58210"/>
    </ligand>
</feature>
<dbReference type="InterPro" id="IPR035587">
    <property type="entry name" value="DUS-like_FMN-bd"/>
</dbReference>
<evidence type="ECO:0000256" key="11">
    <source>
        <dbReference type="ARBA" id="ARBA00048802"/>
    </source>
</evidence>
<evidence type="ECO:0000256" key="5">
    <source>
        <dbReference type="ARBA" id="ARBA00022643"/>
    </source>
</evidence>
<keyword evidence="8" id="KW-0694">RNA-binding</keyword>
<proteinExistence type="inferred from homology"/>
<evidence type="ECO:0000313" key="17">
    <source>
        <dbReference type="EMBL" id="MDK6861612.1"/>
    </source>
</evidence>
<dbReference type="InterPro" id="IPR024036">
    <property type="entry name" value="tRNA-dHydroUridine_Synthase_C"/>
</dbReference>
<evidence type="ECO:0000259" key="15">
    <source>
        <dbReference type="Pfam" id="PF01207"/>
    </source>
</evidence>
<evidence type="ECO:0000256" key="12">
    <source>
        <dbReference type="PIRNR" id="PIRNR006621"/>
    </source>
</evidence>
<dbReference type="EMBL" id="JASOGJ010000001">
    <property type="protein sequence ID" value="MDK6695101.1"/>
    <property type="molecule type" value="Genomic_DNA"/>
</dbReference>
<feature type="binding site" evidence="14">
    <location>
        <begin position="236"/>
        <end position="237"/>
    </location>
    <ligand>
        <name>FMN</name>
        <dbReference type="ChEBI" id="CHEBI:58210"/>
    </ligand>
</feature>
<accession>A0ABD4Z9W4</accession>
<keyword evidence="6 12" id="KW-0819">tRNA processing</keyword>
<dbReference type="AlphaFoldDB" id="A0ABD4Z9W4"/>
<dbReference type="Pfam" id="PF01207">
    <property type="entry name" value="Dus"/>
    <property type="match status" value="1"/>
</dbReference>
<dbReference type="PANTHER" id="PTHR45846">
    <property type="entry name" value="TRNA-DIHYDROURIDINE(47) SYNTHASE [NAD(P)(+)]-LIKE"/>
    <property type="match status" value="1"/>
</dbReference>
<dbReference type="NCBIfam" id="TIGR00737">
    <property type="entry name" value="nifR3_yhdG"/>
    <property type="match status" value="1"/>
</dbReference>
<comment type="caution">
    <text evidence="16">The sequence shown here is derived from an EMBL/GenBank/DDBJ whole genome shotgun (WGS) entry which is preliminary data.</text>
</comment>
<feature type="active site" description="Proton donor" evidence="13">
    <location>
        <position position="109"/>
    </location>
</feature>
<keyword evidence="7" id="KW-0521">NADP</keyword>
<dbReference type="PANTHER" id="PTHR45846:SF1">
    <property type="entry name" value="TRNA-DIHYDROURIDINE(47) SYNTHASE [NAD(P)(+)]-LIKE"/>
    <property type="match status" value="1"/>
</dbReference>
<dbReference type="Proteomes" id="UP001238969">
    <property type="component" value="Unassembled WGS sequence"/>
</dbReference>
<evidence type="ECO:0000256" key="4">
    <source>
        <dbReference type="ARBA" id="ARBA00022630"/>
    </source>
</evidence>
<organism evidence="16 19">
    <name type="scientific">Gardnerella vaginalis</name>
    <dbReference type="NCBI Taxonomy" id="2702"/>
    <lineage>
        <taxon>Bacteria</taxon>
        <taxon>Bacillati</taxon>
        <taxon>Actinomycetota</taxon>
        <taxon>Actinomycetes</taxon>
        <taxon>Bifidobacteriales</taxon>
        <taxon>Bifidobacteriaceae</taxon>
        <taxon>Gardnerella</taxon>
    </lineage>
</organism>
<dbReference type="PROSITE" id="PS01136">
    <property type="entry name" value="UPF0034"/>
    <property type="match status" value="1"/>
</dbReference>
<dbReference type="PIRSF" id="PIRSF006621">
    <property type="entry name" value="Dus"/>
    <property type="match status" value="1"/>
</dbReference>
<feature type="binding site" evidence="14">
    <location>
        <position position="78"/>
    </location>
    <ligand>
        <name>FMN</name>
        <dbReference type="ChEBI" id="CHEBI:58210"/>
    </ligand>
</feature>
<keyword evidence="3" id="KW-0820">tRNA-binding</keyword>
<evidence type="ECO:0000256" key="9">
    <source>
        <dbReference type="ARBA" id="ARBA00023002"/>
    </source>
</evidence>
<dbReference type="Proteomes" id="UP001240561">
    <property type="component" value="Unassembled WGS sequence"/>
</dbReference>
<sequence>MDFSIKPVDLGKIHIATPVVLSPMAGITNWPFRVICREYGPDGLYVAEMITARALVARNPKALRLCRFSPNEKVRSLQLYGVDPSIVELAARIVVDENMADHVDLNFGCPVPKVTRRGGGSALPWKTDLLQEILHRVVSVCDPAGIPVTAKFRVGIDENHETFMQAGHIAQEEGCAAVTLHARTTAEYYGGHSDWSRIAELVDALDIPVFGNGDIWGADDALAMFKETGCAGVAIGRGCQGRPWIFADIRSACNGSDDRVNPSLGQVCKVILRHLELLVEFYDGDERMAVHDLRKHIAWYLKGFPVGGGTRKNFMECESIEDVQRNIDALDSSLKLPEQVLDTPRGRVRFAKKVHLPYGWLDSRITSHSEREELFGDDPMDASY</sequence>
<dbReference type="GO" id="GO:0000049">
    <property type="term" value="F:tRNA binding"/>
    <property type="evidence" value="ECO:0007669"/>
    <property type="project" value="UniProtKB-KW"/>
</dbReference>
<evidence type="ECO:0000256" key="13">
    <source>
        <dbReference type="PIRSR" id="PIRSR006621-1"/>
    </source>
</evidence>
<evidence type="ECO:0000256" key="10">
    <source>
        <dbReference type="ARBA" id="ARBA00048205"/>
    </source>
</evidence>
<evidence type="ECO:0000256" key="1">
    <source>
        <dbReference type="ARBA" id="ARBA00001917"/>
    </source>
</evidence>
<evidence type="ECO:0000313" key="19">
    <source>
        <dbReference type="Proteomes" id="UP001240561"/>
    </source>
</evidence>
<feature type="domain" description="DUS-like FMN-binding" evidence="15">
    <location>
        <begin position="21"/>
        <end position="328"/>
    </location>
</feature>
<reference evidence="18 19" key="1">
    <citation type="submission" date="2023-05" db="EMBL/GenBank/DDBJ databases">
        <title>Cataloging the Phylogenetic Diversity of Human Bladder Bacteria.</title>
        <authorList>
            <person name="Du J."/>
        </authorList>
    </citation>
    <scope>NUCLEOTIDE SEQUENCE [LARGE SCALE GENOMIC DNA]</scope>
    <source>
        <strain evidence="17 18">UMB6972</strain>
        <strain evidence="16 19">UMB9230</strain>
    </source>
</reference>
<dbReference type="InterPro" id="IPR004652">
    <property type="entry name" value="DusB-like"/>
</dbReference>
<protein>
    <recommendedName>
        <fullName evidence="12">tRNA-dihydrouridine synthase</fullName>
        <ecNumber evidence="12">1.3.1.-</ecNumber>
    </recommendedName>
</protein>
<dbReference type="GO" id="GO:0016491">
    <property type="term" value="F:oxidoreductase activity"/>
    <property type="evidence" value="ECO:0007669"/>
    <property type="project" value="UniProtKB-KW"/>
</dbReference>
<evidence type="ECO:0000256" key="3">
    <source>
        <dbReference type="ARBA" id="ARBA00022555"/>
    </source>
</evidence>
<comment type="catalytic activity">
    <reaction evidence="11">
        <text>a 5,6-dihydrouridine in tRNA + NAD(+) = a uridine in tRNA + NADH + H(+)</text>
        <dbReference type="Rhea" id="RHEA:54452"/>
        <dbReference type="Rhea" id="RHEA-COMP:13339"/>
        <dbReference type="Rhea" id="RHEA-COMP:13887"/>
        <dbReference type="ChEBI" id="CHEBI:15378"/>
        <dbReference type="ChEBI" id="CHEBI:57540"/>
        <dbReference type="ChEBI" id="CHEBI:57945"/>
        <dbReference type="ChEBI" id="CHEBI:65315"/>
        <dbReference type="ChEBI" id="CHEBI:74443"/>
    </reaction>
</comment>
<gene>
    <name evidence="16" type="primary">dusB</name>
    <name evidence="16" type="ORF">QP177_00715</name>
    <name evidence="17" type="ORF">QP355_03005</name>
</gene>
<keyword evidence="14" id="KW-0547">Nucleotide-binding</keyword>
<dbReference type="InterPro" id="IPR013785">
    <property type="entry name" value="Aldolase_TIM"/>
</dbReference>
<dbReference type="InterPro" id="IPR001269">
    <property type="entry name" value="DUS_fam"/>
</dbReference>
<dbReference type="CDD" id="cd02801">
    <property type="entry name" value="DUS_like_FMN"/>
    <property type="match status" value="1"/>
</dbReference>
<evidence type="ECO:0000256" key="8">
    <source>
        <dbReference type="ARBA" id="ARBA00022884"/>
    </source>
</evidence>
<dbReference type="SUPFAM" id="SSF51395">
    <property type="entry name" value="FMN-linked oxidoreductases"/>
    <property type="match status" value="1"/>
</dbReference>
<dbReference type="RefSeq" id="WP_065189389.1">
    <property type="nucleotide sequence ID" value="NZ_CP083171.1"/>
</dbReference>
<dbReference type="EMBL" id="JASOLZ010000003">
    <property type="protein sequence ID" value="MDK6861612.1"/>
    <property type="molecule type" value="Genomic_DNA"/>
</dbReference>
<evidence type="ECO:0000256" key="7">
    <source>
        <dbReference type="ARBA" id="ARBA00022857"/>
    </source>
</evidence>
<keyword evidence="4 12" id="KW-0285">Flavoprotein</keyword>
<dbReference type="EC" id="1.3.1.-" evidence="12"/>
<evidence type="ECO:0000256" key="6">
    <source>
        <dbReference type="ARBA" id="ARBA00022694"/>
    </source>
</evidence>
<comment type="catalytic activity">
    <reaction evidence="10">
        <text>a 5,6-dihydrouridine in tRNA + NADP(+) = a uridine in tRNA + NADPH + H(+)</text>
        <dbReference type="Rhea" id="RHEA:23624"/>
        <dbReference type="Rhea" id="RHEA-COMP:13339"/>
        <dbReference type="Rhea" id="RHEA-COMP:13887"/>
        <dbReference type="ChEBI" id="CHEBI:15378"/>
        <dbReference type="ChEBI" id="CHEBI:57783"/>
        <dbReference type="ChEBI" id="CHEBI:58349"/>
        <dbReference type="ChEBI" id="CHEBI:65315"/>
        <dbReference type="ChEBI" id="CHEBI:74443"/>
    </reaction>
</comment>
<feature type="binding site" evidence="14">
    <location>
        <position position="181"/>
    </location>
    <ligand>
        <name>FMN</name>
        <dbReference type="ChEBI" id="CHEBI:58210"/>
    </ligand>
</feature>
<name>A0ABD4Z9W4_GARVA</name>
<dbReference type="InterPro" id="IPR018517">
    <property type="entry name" value="tRNA_hU_synthase_CS"/>
</dbReference>